<dbReference type="InterPro" id="IPR036921">
    <property type="entry name" value="PurM-like_N_sf"/>
</dbReference>
<evidence type="ECO:0000313" key="8">
    <source>
        <dbReference type="EMBL" id="SUZ53801.1"/>
    </source>
</evidence>
<dbReference type="InterPro" id="IPR004536">
    <property type="entry name" value="SPS/SelD"/>
</dbReference>
<dbReference type="SUPFAM" id="SSF55326">
    <property type="entry name" value="PurM N-terminal domain-like"/>
    <property type="match status" value="1"/>
</dbReference>
<dbReference type="AlphaFoldDB" id="A0A381NGY1"/>
<evidence type="ECO:0000259" key="7">
    <source>
        <dbReference type="Pfam" id="PF02769"/>
    </source>
</evidence>
<evidence type="ECO:0000256" key="2">
    <source>
        <dbReference type="ARBA" id="ARBA00022741"/>
    </source>
</evidence>
<evidence type="ECO:0000259" key="6">
    <source>
        <dbReference type="Pfam" id="PF00586"/>
    </source>
</evidence>
<dbReference type="PANTHER" id="PTHR10256">
    <property type="entry name" value="SELENIDE, WATER DIKINASE"/>
    <property type="match status" value="1"/>
</dbReference>
<feature type="domain" description="PurM-like C-terminal" evidence="7">
    <location>
        <begin position="134"/>
        <end position="312"/>
    </location>
</feature>
<dbReference type="InterPro" id="IPR036676">
    <property type="entry name" value="PurM-like_C_sf"/>
</dbReference>
<dbReference type="GO" id="GO:0005524">
    <property type="term" value="F:ATP binding"/>
    <property type="evidence" value="ECO:0007669"/>
    <property type="project" value="UniProtKB-KW"/>
</dbReference>
<dbReference type="EMBL" id="UINC01000350">
    <property type="protein sequence ID" value="SUZ53801.1"/>
    <property type="molecule type" value="Genomic_DNA"/>
</dbReference>
<accession>A0A381NGY1</accession>
<dbReference type="Gene3D" id="3.90.650.10">
    <property type="entry name" value="PurM-like C-terminal domain"/>
    <property type="match status" value="1"/>
</dbReference>
<evidence type="ECO:0000256" key="4">
    <source>
        <dbReference type="ARBA" id="ARBA00022840"/>
    </source>
</evidence>
<reference evidence="8" key="1">
    <citation type="submission" date="2018-05" db="EMBL/GenBank/DDBJ databases">
        <authorList>
            <person name="Lanie J.A."/>
            <person name="Ng W.-L."/>
            <person name="Kazmierczak K.M."/>
            <person name="Andrzejewski T.M."/>
            <person name="Davidsen T.M."/>
            <person name="Wayne K.J."/>
            <person name="Tettelin H."/>
            <person name="Glass J.I."/>
            <person name="Rusch D."/>
            <person name="Podicherti R."/>
            <person name="Tsui H.-C.T."/>
            <person name="Winkler M.E."/>
        </authorList>
    </citation>
    <scope>NUCLEOTIDE SEQUENCE</scope>
</reference>
<evidence type="ECO:0000256" key="5">
    <source>
        <dbReference type="ARBA" id="ARBA00023266"/>
    </source>
</evidence>
<dbReference type="NCBIfam" id="NF002098">
    <property type="entry name" value="PRK00943.1"/>
    <property type="match status" value="1"/>
</dbReference>
<dbReference type="Pfam" id="PF02769">
    <property type="entry name" value="AIRS_C"/>
    <property type="match status" value="1"/>
</dbReference>
<dbReference type="SUPFAM" id="SSF56042">
    <property type="entry name" value="PurM C-terminal domain-like"/>
    <property type="match status" value="1"/>
</dbReference>
<dbReference type="Pfam" id="PF00586">
    <property type="entry name" value="AIRS"/>
    <property type="match status" value="1"/>
</dbReference>
<dbReference type="PANTHER" id="PTHR10256:SF0">
    <property type="entry name" value="INACTIVE SELENIDE, WATER DIKINASE-LIKE PROTEIN-RELATED"/>
    <property type="match status" value="1"/>
</dbReference>
<keyword evidence="5" id="KW-0711">Selenium</keyword>
<dbReference type="CDD" id="cd02195">
    <property type="entry name" value="SelD"/>
    <property type="match status" value="1"/>
</dbReference>
<evidence type="ECO:0000256" key="3">
    <source>
        <dbReference type="ARBA" id="ARBA00022777"/>
    </source>
</evidence>
<dbReference type="NCBIfam" id="TIGR00476">
    <property type="entry name" value="selD"/>
    <property type="match status" value="1"/>
</dbReference>
<organism evidence="8">
    <name type="scientific">marine metagenome</name>
    <dbReference type="NCBI Taxonomy" id="408172"/>
    <lineage>
        <taxon>unclassified sequences</taxon>
        <taxon>metagenomes</taxon>
        <taxon>ecological metagenomes</taxon>
    </lineage>
</organism>
<dbReference type="GO" id="GO:0005737">
    <property type="term" value="C:cytoplasm"/>
    <property type="evidence" value="ECO:0007669"/>
    <property type="project" value="TreeGrafter"/>
</dbReference>
<keyword evidence="2" id="KW-0547">Nucleotide-binding</keyword>
<keyword evidence="3" id="KW-0418">Kinase</keyword>
<dbReference type="InterPro" id="IPR016188">
    <property type="entry name" value="PurM-like_N"/>
</dbReference>
<sequence length="314" mass="32898">MPMNDSVIVGYEGADDAAAVRLNSGKILIQTVDFFTPIVDDPYEFGLIAAANALSDIYAMGGKPLFALNIVGFPINDLPKSILSTILQGGADKAAEAGIPIVGGHSVDDKEPKYGMVVTGEVDEASIWTNSGAQVGDTLVLTKALGTGVAATAIKKGLASVQTITSAVDSMKTLNKEAAKALNGLKVNAVTDVTGYGLLGHLQEMCHGSQVSARIDFSLLNFLPGVRDLAEAGMIAGGTRRNLKHVSDQVNFGENLSETDRLLAADAQTSGGLLVSLPSKDAEEFLSIIAERTHLPSFKIGEIRELGHHSIKID</sequence>
<dbReference type="PIRSF" id="PIRSF036407">
    <property type="entry name" value="Selenphspht_syn"/>
    <property type="match status" value="1"/>
</dbReference>
<dbReference type="GO" id="GO:0016260">
    <property type="term" value="P:selenocysteine biosynthetic process"/>
    <property type="evidence" value="ECO:0007669"/>
    <property type="project" value="TreeGrafter"/>
</dbReference>
<evidence type="ECO:0008006" key="9">
    <source>
        <dbReference type="Google" id="ProtNLM"/>
    </source>
</evidence>
<dbReference type="InterPro" id="IPR010918">
    <property type="entry name" value="PurM-like_C_dom"/>
</dbReference>
<dbReference type="GO" id="GO:0004756">
    <property type="term" value="F:selenide, water dikinase activity"/>
    <property type="evidence" value="ECO:0007669"/>
    <property type="project" value="TreeGrafter"/>
</dbReference>
<feature type="domain" description="PurM-like N-terminal" evidence="6">
    <location>
        <begin position="15"/>
        <end position="122"/>
    </location>
</feature>
<evidence type="ECO:0000256" key="1">
    <source>
        <dbReference type="ARBA" id="ARBA00022679"/>
    </source>
</evidence>
<gene>
    <name evidence="8" type="ORF">METZ01_LOCUS6655</name>
</gene>
<keyword evidence="1" id="KW-0808">Transferase</keyword>
<name>A0A381NGY1_9ZZZZ</name>
<proteinExistence type="predicted"/>
<dbReference type="Gene3D" id="3.30.1330.10">
    <property type="entry name" value="PurM-like, N-terminal domain"/>
    <property type="match status" value="1"/>
</dbReference>
<keyword evidence="4" id="KW-0067">ATP-binding</keyword>
<protein>
    <recommendedName>
        <fullName evidence="9">PurM-like N-terminal domain-containing protein</fullName>
    </recommendedName>
</protein>